<dbReference type="STRING" id="481448.Minf_2243"/>
<dbReference type="AlphaFoldDB" id="B3DZW2"/>
<protein>
    <submittedName>
        <fullName evidence="1">Uncharacterized protein</fullName>
    </submittedName>
</protein>
<organism evidence="1 2">
    <name type="scientific">Methylacidiphilum infernorum (isolate V4)</name>
    <name type="common">Methylokorus infernorum (strain V4)</name>
    <dbReference type="NCBI Taxonomy" id="481448"/>
    <lineage>
        <taxon>Bacteria</taxon>
        <taxon>Pseudomonadati</taxon>
        <taxon>Verrucomicrobiota</taxon>
        <taxon>Methylacidiphilae</taxon>
        <taxon>Methylacidiphilales</taxon>
        <taxon>Methylacidiphilaceae</taxon>
        <taxon>Methylacidiphilum (ex Ratnadevi et al. 2023)</taxon>
    </lineage>
</organism>
<dbReference type="KEGG" id="min:Minf_2243"/>
<gene>
    <name evidence="1" type="ordered locus">Minf_2243</name>
</gene>
<name>B3DZW2_METI4</name>
<evidence type="ECO:0000313" key="2">
    <source>
        <dbReference type="Proteomes" id="UP000009149"/>
    </source>
</evidence>
<evidence type="ECO:0000313" key="1">
    <source>
        <dbReference type="EMBL" id="ACD84297.1"/>
    </source>
</evidence>
<dbReference type="Proteomes" id="UP000009149">
    <property type="component" value="Chromosome"/>
</dbReference>
<dbReference type="HOGENOM" id="CLU_2991532_0_0_0"/>
<dbReference type="EMBL" id="CP000975">
    <property type="protein sequence ID" value="ACD84297.1"/>
    <property type="molecule type" value="Genomic_DNA"/>
</dbReference>
<reference evidence="1 2" key="1">
    <citation type="journal article" date="2008" name="Biol. Direct">
        <title>Complete genome sequence of the extremely acidophilic methanotroph isolate V4, Methylacidiphilum infernorum, a representative of the bacterial phylum Verrucomicrobia.</title>
        <authorList>
            <person name="Hou S."/>
            <person name="Makarova K.S."/>
            <person name="Saw J.H."/>
            <person name="Senin P."/>
            <person name="Ly B.V."/>
            <person name="Zhou Z."/>
            <person name="Ren Y."/>
            <person name="Wang J."/>
            <person name="Galperin M.Y."/>
            <person name="Omelchenko M.V."/>
            <person name="Wolf Y.I."/>
            <person name="Yutin N."/>
            <person name="Koonin E.V."/>
            <person name="Stott M.B."/>
            <person name="Mountain B.W."/>
            <person name="Crowe M.A."/>
            <person name="Smirnova A.V."/>
            <person name="Dunfield P.F."/>
            <person name="Feng L."/>
            <person name="Wang L."/>
            <person name="Alam M."/>
        </authorList>
    </citation>
    <scope>NUCLEOTIDE SEQUENCE [LARGE SCALE GENOMIC DNA]</scope>
    <source>
        <strain evidence="2">Isolate V4</strain>
    </source>
</reference>
<sequence>MEPHPERPGFLQVLKEQVGIEESESGEGFSLFRLSKVDMRQIFFEWSFYAVINIFYA</sequence>
<proteinExistence type="predicted"/>
<accession>B3DZW2</accession>